<dbReference type="FunFam" id="3.80.10.10:FF:000099">
    <property type="entry name" value="Tropomodulin, isoform C"/>
    <property type="match status" value="1"/>
</dbReference>
<evidence type="ECO:0000256" key="4">
    <source>
        <dbReference type="SAM" id="MobiDB-lite"/>
    </source>
</evidence>
<sequence>MTTAFPVQLKSEFPDIDLENIDELLAQLTPEEIDELNGDFDPDNALLPPSERMKDQTKKQPTGKFDRKKLLDFLEKKAREEKDWEQFKPFIKELRGKVYKKKEEPKPVEDPEIETEWDEILKQASEEELVDLAAVLGFHGMLNQTQYYASWEGKEIEAGGGFRGVAKAADLLPLPMEPPNPTDVEDSLKKIKANDQKLKHLNLNNIKNISNERLIEFSEALTTNTHLETLEMANVKMTDGVAKKLAEGLRGNKTLKTLNVESNFLSGEVIVDILKAINVHKSVIELRVVNQKPAVLGNKVEMQIAKLIEENGVILRFGITFEYPDARIRVDYKLQENNDALRKKRVGDKDGE</sequence>
<dbReference type="PANTHER" id="PTHR10901:SF6">
    <property type="entry name" value="TROPOMODULIN, ISOFORM N"/>
    <property type="match status" value="1"/>
</dbReference>
<dbReference type="InterPro" id="IPR032675">
    <property type="entry name" value="LRR_dom_sf"/>
</dbReference>
<organism evidence="5 6">
    <name type="scientific">Potamilus streckersoni</name>
    <dbReference type="NCBI Taxonomy" id="2493646"/>
    <lineage>
        <taxon>Eukaryota</taxon>
        <taxon>Metazoa</taxon>
        <taxon>Spiralia</taxon>
        <taxon>Lophotrochozoa</taxon>
        <taxon>Mollusca</taxon>
        <taxon>Bivalvia</taxon>
        <taxon>Autobranchia</taxon>
        <taxon>Heteroconchia</taxon>
        <taxon>Palaeoheterodonta</taxon>
        <taxon>Unionida</taxon>
        <taxon>Unionoidea</taxon>
        <taxon>Unionidae</taxon>
        <taxon>Ambleminae</taxon>
        <taxon>Lampsilini</taxon>
        <taxon>Potamilus</taxon>
    </lineage>
</organism>
<dbReference type="GO" id="GO:0030239">
    <property type="term" value="P:myofibril assembly"/>
    <property type="evidence" value="ECO:0007669"/>
    <property type="project" value="TreeGrafter"/>
</dbReference>
<dbReference type="Proteomes" id="UP001195483">
    <property type="component" value="Unassembled WGS sequence"/>
</dbReference>
<evidence type="ECO:0000256" key="2">
    <source>
        <dbReference type="ARBA" id="ARBA00022490"/>
    </source>
</evidence>
<reference evidence="5" key="3">
    <citation type="submission" date="2023-05" db="EMBL/GenBank/DDBJ databases">
        <authorList>
            <person name="Smith C.H."/>
        </authorList>
    </citation>
    <scope>NUCLEOTIDE SEQUENCE</scope>
    <source>
        <strain evidence="5">CHS0354</strain>
        <tissue evidence="5">Mantle</tissue>
    </source>
</reference>
<comment type="caution">
    <text evidence="5">The sequence shown here is derived from an EMBL/GenBank/DDBJ whole genome shotgun (WGS) entry which is preliminary data.</text>
</comment>
<name>A0AAE0SWV9_9BIVA</name>
<keyword evidence="6" id="KW-1185">Reference proteome</keyword>
<keyword evidence="3" id="KW-0206">Cytoskeleton</keyword>
<dbReference type="EMBL" id="JAEAOA010002176">
    <property type="protein sequence ID" value="KAK3599705.1"/>
    <property type="molecule type" value="Genomic_DNA"/>
</dbReference>
<feature type="region of interest" description="Disordered" evidence="4">
    <location>
        <begin position="34"/>
        <end position="63"/>
    </location>
</feature>
<dbReference type="PANTHER" id="PTHR10901">
    <property type="entry name" value="TROPOMODULIN"/>
    <property type="match status" value="1"/>
</dbReference>
<evidence type="ECO:0000313" key="6">
    <source>
        <dbReference type="Proteomes" id="UP001195483"/>
    </source>
</evidence>
<feature type="compositionally biased region" description="Basic and acidic residues" evidence="4">
    <location>
        <begin position="51"/>
        <end position="63"/>
    </location>
</feature>
<protein>
    <recommendedName>
        <fullName evidence="7">Tropomodulin</fullName>
    </recommendedName>
</protein>
<comment type="subcellular location">
    <subcellularLocation>
        <location evidence="1">Cytoplasm</location>
        <location evidence="1">Cytoskeleton</location>
    </subcellularLocation>
</comment>
<reference evidence="5" key="2">
    <citation type="journal article" date="2021" name="Genome Biol. Evol.">
        <title>Developing a high-quality reference genome for a parasitic bivalve with doubly uniparental inheritance (Bivalvia: Unionida).</title>
        <authorList>
            <person name="Smith C.H."/>
        </authorList>
    </citation>
    <scope>NUCLEOTIDE SEQUENCE</scope>
    <source>
        <strain evidence="5">CHS0354</strain>
        <tissue evidence="5">Mantle</tissue>
    </source>
</reference>
<dbReference type="GO" id="GO:0007015">
    <property type="term" value="P:actin filament organization"/>
    <property type="evidence" value="ECO:0007669"/>
    <property type="project" value="TreeGrafter"/>
</dbReference>
<evidence type="ECO:0000256" key="3">
    <source>
        <dbReference type="ARBA" id="ARBA00023212"/>
    </source>
</evidence>
<evidence type="ECO:0008006" key="7">
    <source>
        <dbReference type="Google" id="ProtNLM"/>
    </source>
</evidence>
<dbReference type="GO" id="GO:0005523">
    <property type="term" value="F:tropomyosin binding"/>
    <property type="evidence" value="ECO:0007669"/>
    <property type="project" value="InterPro"/>
</dbReference>
<dbReference type="InterPro" id="IPR004934">
    <property type="entry name" value="TMOD"/>
</dbReference>
<gene>
    <name evidence="5" type="ORF">CHS0354_037178</name>
</gene>
<dbReference type="SUPFAM" id="SSF52047">
    <property type="entry name" value="RNI-like"/>
    <property type="match status" value="1"/>
</dbReference>
<dbReference type="GO" id="GO:0005856">
    <property type="term" value="C:cytoskeleton"/>
    <property type="evidence" value="ECO:0007669"/>
    <property type="project" value="UniProtKB-SubCell"/>
</dbReference>
<proteinExistence type="predicted"/>
<accession>A0AAE0SWV9</accession>
<reference evidence="5" key="1">
    <citation type="journal article" date="2021" name="Genome Biol. Evol.">
        <title>A High-Quality Reference Genome for a Parasitic Bivalve with Doubly Uniparental Inheritance (Bivalvia: Unionida).</title>
        <authorList>
            <person name="Smith C.H."/>
        </authorList>
    </citation>
    <scope>NUCLEOTIDE SEQUENCE</scope>
    <source>
        <strain evidence="5">CHS0354</strain>
    </source>
</reference>
<evidence type="ECO:0000313" key="5">
    <source>
        <dbReference type="EMBL" id="KAK3599705.1"/>
    </source>
</evidence>
<dbReference type="GO" id="GO:0051694">
    <property type="term" value="P:pointed-end actin filament capping"/>
    <property type="evidence" value="ECO:0007669"/>
    <property type="project" value="InterPro"/>
</dbReference>
<dbReference type="Pfam" id="PF03250">
    <property type="entry name" value="Tropomodulin"/>
    <property type="match status" value="1"/>
</dbReference>
<dbReference type="AlphaFoldDB" id="A0AAE0SWV9"/>
<keyword evidence="2" id="KW-0963">Cytoplasm</keyword>
<dbReference type="GO" id="GO:0030016">
    <property type="term" value="C:myofibril"/>
    <property type="evidence" value="ECO:0007669"/>
    <property type="project" value="TreeGrafter"/>
</dbReference>
<dbReference type="Gene3D" id="3.80.10.10">
    <property type="entry name" value="Ribonuclease Inhibitor"/>
    <property type="match status" value="1"/>
</dbReference>
<evidence type="ECO:0000256" key="1">
    <source>
        <dbReference type="ARBA" id="ARBA00004245"/>
    </source>
</evidence>